<dbReference type="EMBL" id="JACGCM010001019">
    <property type="protein sequence ID" value="KAF6162512.1"/>
    <property type="molecule type" value="Genomic_DNA"/>
</dbReference>
<evidence type="ECO:0000256" key="4">
    <source>
        <dbReference type="ARBA" id="ARBA00023002"/>
    </source>
</evidence>
<name>A0A7J7N639_9MAGN</name>
<dbReference type="Proteomes" id="UP000541444">
    <property type="component" value="Unassembled WGS sequence"/>
</dbReference>
<evidence type="ECO:0000313" key="6">
    <source>
        <dbReference type="EMBL" id="KAF6162512.1"/>
    </source>
</evidence>
<comment type="caution">
    <text evidence="6">The sequence shown here is derived from an EMBL/GenBank/DDBJ whole genome shotgun (WGS) entry which is preliminary data.</text>
</comment>
<dbReference type="PANTHER" id="PTHR46056:SF12">
    <property type="entry name" value="LONG-CHAIN-ALCOHOL OXIDASE"/>
    <property type="match status" value="1"/>
</dbReference>
<reference evidence="6 7" key="1">
    <citation type="journal article" date="2020" name="IScience">
        <title>Genome Sequencing of the Endangered Kingdonia uniflora (Circaeasteraceae, Ranunculales) Reveals Potential Mechanisms of Evolutionary Specialization.</title>
        <authorList>
            <person name="Sun Y."/>
            <person name="Deng T."/>
            <person name="Zhang A."/>
            <person name="Moore M.J."/>
            <person name="Landis J.B."/>
            <person name="Lin N."/>
            <person name="Zhang H."/>
            <person name="Zhang X."/>
            <person name="Huang J."/>
            <person name="Zhang X."/>
            <person name="Sun H."/>
            <person name="Wang H."/>
        </authorList>
    </citation>
    <scope>NUCLEOTIDE SEQUENCE [LARGE SCALE GENOMIC DNA]</scope>
    <source>
        <strain evidence="6">TB1705</strain>
        <tissue evidence="6">Leaf</tissue>
    </source>
</reference>
<dbReference type="PANTHER" id="PTHR46056">
    <property type="entry name" value="LONG-CHAIN-ALCOHOL OXIDASE"/>
    <property type="match status" value="1"/>
</dbReference>
<feature type="domain" description="Glucose-methanol-choline oxidoreductase N-terminal" evidence="5">
    <location>
        <begin position="1"/>
        <end position="124"/>
    </location>
</feature>
<comment type="similarity">
    <text evidence="1">Belongs to the GMC oxidoreductase family.</text>
</comment>
<evidence type="ECO:0000256" key="1">
    <source>
        <dbReference type="ARBA" id="ARBA00010790"/>
    </source>
</evidence>
<evidence type="ECO:0000313" key="7">
    <source>
        <dbReference type="Proteomes" id="UP000541444"/>
    </source>
</evidence>
<evidence type="ECO:0000256" key="3">
    <source>
        <dbReference type="ARBA" id="ARBA00022827"/>
    </source>
</evidence>
<keyword evidence="3" id="KW-0274">FAD</keyword>
<keyword evidence="7" id="KW-1185">Reference proteome</keyword>
<dbReference type="OrthoDB" id="269227at2759"/>
<dbReference type="GO" id="GO:0016614">
    <property type="term" value="F:oxidoreductase activity, acting on CH-OH group of donors"/>
    <property type="evidence" value="ECO:0007669"/>
    <property type="project" value="InterPro"/>
</dbReference>
<dbReference type="GO" id="GO:0050660">
    <property type="term" value="F:flavin adenine dinucleotide binding"/>
    <property type="evidence" value="ECO:0007669"/>
    <property type="project" value="InterPro"/>
</dbReference>
<organism evidence="6 7">
    <name type="scientific">Kingdonia uniflora</name>
    <dbReference type="NCBI Taxonomy" id="39325"/>
    <lineage>
        <taxon>Eukaryota</taxon>
        <taxon>Viridiplantae</taxon>
        <taxon>Streptophyta</taxon>
        <taxon>Embryophyta</taxon>
        <taxon>Tracheophyta</taxon>
        <taxon>Spermatophyta</taxon>
        <taxon>Magnoliopsida</taxon>
        <taxon>Ranunculales</taxon>
        <taxon>Circaeasteraceae</taxon>
        <taxon>Kingdonia</taxon>
    </lineage>
</organism>
<protein>
    <recommendedName>
        <fullName evidence="5">Glucose-methanol-choline oxidoreductase N-terminal domain-containing protein</fullName>
    </recommendedName>
</protein>
<evidence type="ECO:0000259" key="5">
    <source>
        <dbReference type="Pfam" id="PF00732"/>
    </source>
</evidence>
<dbReference type="Pfam" id="PF00732">
    <property type="entry name" value="GMC_oxred_N"/>
    <property type="match status" value="1"/>
</dbReference>
<proteinExistence type="inferred from homology"/>
<keyword evidence="4" id="KW-0560">Oxidoreductase</keyword>
<keyword evidence="2" id="KW-0285">Flavoprotein</keyword>
<gene>
    <name evidence="6" type="ORF">GIB67_003058</name>
</gene>
<dbReference type="InterPro" id="IPR000172">
    <property type="entry name" value="GMC_OxRdtase_N"/>
</dbReference>
<accession>A0A7J7N639</accession>
<evidence type="ECO:0000256" key="2">
    <source>
        <dbReference type="ARBA" id="ARBA00022630"/>
    </source>
</evidence>
<sequence length="251" mass="28417">MDTVCKRIGVTERCSEEGFYNKVLRKVYKNIGLKVEYVPWNCSEDHSCSSYCYGCEAGDKRGTDITWPVDDVDNNAVILTRCKAKIFILEKNHSVRIRMKKCVGLITSICSNKNITKRLEIKAKVSGHDAKKRLLKYLRTAHLSVLVKYQGSREVKQEGRINCKLNPSDKENHKTGMRRALQITVPAGPIEHPDLTVTSEERILDAILLRVAHTNQLCPEKNILSIQITVIGQLVMEAIEYLDTGMQQGNN</sequence>
<dbReference type="AlphaFoldDB" id="A0A7J7N639"/>